<reference evidence="15" key="1">
    <citation type="journal article" date="2016" name="Nat. Commun.">
        <title>The Gonium pectorale genome demonstrates co-option of cell cycle regulation during the evolution of multicellularity.</title>
        <authorList>
            <person name="Hanschen E.R."/>
            <person name="Marriage T.N."/>
            <person name="Ferris P.J."/>
            <person name="Hamaji T."/>
            <person name="Toyoda A."/>
            <person name="Fujiyama A."/>
            <person name="Neme R."/>
            <person name="Noguchi H."/>
            <person name="Minakuchi Y."/>
            <person name="Suzuki M."/>
            <person name="Kawai-Toyooka H."/>
            <person name="Smith D.R."/>
            <person name="Sparks H."/>
            <person name="Anderson J."/>
            <person name="Bakaric R."/>
            <person name="Luria V."/>
            <person name="Karger A."/>
            <person name="Kirschner M.W."/>
            <person name="Durand P.M."/>
            <person name="Michod R.E."/>
            <person name="Nozaki H."/>
            <person name="Olson B.J."/>
        </authorList>
    </citation>
    <scope>NUCLEOTIDE SEQUENCE [LARGE SCALE GENOMIC DNA]</scope>
    <source>
        <strain evidence="15">NIES-2863</strain>
    </source>
</reference>
<dbReference type="SMART" id="SM01246">
    <property type="entry name" value="Josephin"/>
    <property type="match status" value="1"/>
</dbReference>
<dbReference type="EC" id="3.4.19.12" evidence="3"/>
<keyword evidence="9" id="KW-0804">Transcription</keyword>
<feature type="region of interest" description="Disordered" evidence="12">
    <location>
        <begin position="156"/>
        <end position="186"/>
    </location>
</feature>
<dbReference type="Pfam" id="PF02099">
    <property type="entry name" value="Josephin"/>
    <property type="match status" value="1"/>
</dbReference>
<dbReference type="Proteomes" id="UP000075714">
    <property type="component" value="Unassembled WGS sequence"/>
</dbReference>
<proteinExistence type="predicted"/>
<evidence type="ECO:0000256" key="3">
    <source>
        <dbReference type="ARBA" id="ARBA00012759"/>
    </source>
</evidence>
<dbReference type="InterPro" id="IPR033865">
    <property type="entry name" value="Ataxin-3"/>
</dbReference>
<comment type="caution">
    <text evidence="11">Lacks conserved residue(s) required for the propagation of feature annotation.</text>
</comment>
<keyword evidence="4" id="KW-0645">Protease</keyword>
<comment type="subcellular location">
    <subcellularLocation>
        <location evidence="2">Nucleus</location>
    </subcellularLocation>
</comment>
<evidence type="ECO:0000256" key="12">
    <source>
        <dbReference type="SAM" id="MobiDB-lite"/>
    </source>
</evidence>
<dbReference type="GO" id="GO:0005634">
    <property type="term" value="C:nucleus"/>
    <property type="evidence" value="ECO:0007669"/>
    <property type="project" value="UniProtKB-SubCell"/>
</dbReference>
<sequence length="186" mass="20073">MDGMFSIQVLSRALETWGLQVVSLGSEEGRSVAANPASAPAYICNLQEHWFALRRVEGGEWWNFNSLWVGLAPLSGFYLQAFLDSLREEGWTIFVVLGSLPAPQPGSLDAGTAGRWWSPEEARAATDEAERARKRGRLTAALEGVFERADRAGGAITLRSRDRGPGEPLSEGRATDSLLSDVPGGG</sequence>
<keyword evidence="10" id="KW-0539">Nucleus</keyword>
<keyword evidence="6" id="KW-0378">Hydrolase</keyword>
<dbReference type="InterPro" id="IPR006155">
    <property type="entry name" value="Josephin"/>
</dbReference>
<dbReference type="STRING" id="33097.A0A150GED1"/>
<comment type="caution">
    <text evidence="14">The sequence shown here is derived from an EMBL/GenBank/DDBJ whole genome shotgun (WGS) entry which is preliminary data.</text>
</comment>
<name>A0A150GED1_GONPE</name>
<evidence type="ECO:0000256" key="7">
    <source>
        <dbReference type="ARBA" id="ARBA00022807"/>
    </source>
</evidence>
<accession>A0A150GED1</accession>
<dbReference type="PRINTS" id="PR01233">
    <property type="entry name" value="JOSEPHIN"/>
</dbReference>
<dbReference type="GO" id="GO:0006508">
    <property type="term" value="P:proteolysis"/>
    <property type="evidence" value="ECO:0007669"/>
    <property type="project" value="UniProtKB-KW"/>
</dbReference>
<keyword evidence="5" id="KW-0833">Ubl conjugation pathway</keyword>
<gene>
    <name evidence="14" type="ORF">GPECTOR_29g10</name>
</gene>
<evidence type="ECO:0000313" key="14">
    <source>
        <dbReference type="EMBL" id="KXZ48192.1"/>
    </source>
</evidence>
<evidence type="ECO:0000256" key="2">
    <source>
        <dbReference type="ARBA" id="ARBA00004123"/>
    </source>
</evidence>
<evidence type="ECO:0000256" key="9">
    <source>
        <dbReference type="ARBA" id="ARBA00023163"/>
    </source>
</evidence>
<keyword evidence="15" id="KW-1185">Reference proteome</keyword>
<evidence type="ECO:0000256" key="11">
    <source>
        <dbReference type="PROSITE-ProRule" id="PRU00331"/>
    </source>
</evidence>
<dbReference type="AlphaFoldDB" id="A0A150GED1"/>
<dbReference type="GO" id="GO:0016579">
    <property type="term" value="P:protein deubiquitination"/>
    <property type="evidence" value="ECO:0007669"/>
    <property type="project" value="InterPro"/>
</dbReference>
<keyword evidence="8" id="KW-0805">Transcription regulation</keyword>
<dbReference type="OrthoDB" id="10063692at2759"/>
<dbReference type="PROSITE" id="PS50957">
    <property type="entry name" value="JOSEPHIN"/>
    <property type="match status" value="1"/>
</dbReference>
<evidence type="ECO:0000256" key="8">
    <source>
        <dbReference type="ARBA" id="ARBA00023015"/>
    </source>
</evidence>
<evidence type="ECO:0000256" key="5">
    <source>
        <dbReference type="ARBA" id="ARBA00022786"/>
    </source>
</evidence>
<keyword evidence="7" id="KW-0788">Thiol protease</keyword>
<evidence type="ECO:0000256" key="10">
    <source>
        <dbReference type="ARBA" id="ARBA00023242"/>
    </source>
</evidence>
<evidence type="ECO:0000256" key="6">
    <source>
        <dbReference type="ARBA" id="ARBA00022801"/>
    </source>
</evidence>
<feature type="domain" description="Josephin" evidence="13">
    <location>
        <begin position="1"/>
        <end position="111"/>
    </location>
</feature>
<dbReference type="PANTHER" id="PTHR14159">
    <property type="entry name" value="ATAXIN-3-RELATED"/>
    <property type="match status" value="1"/>
</dbReference>
<dbReference type="PANTHER" id="PTHR14159:SF0">
    <property type="entry name" value="ATAXIN-3-RELATED"/>
    <property type="match status" value="1"/>
</dbReference>
<protein>
    <recommendedName>
        <fullName evidence="3">ubiquitinyl hydrolase 1</fullName>
        <ecNumber evidence="3">3.4.19.12</ecNumber>
    </recommendedName>
</protein>
<comment type="catalytic activity">
    <reaction evidence="1">
        <text>Thiol-dependent hydrolysis of ester, thioester, amide, peptide and isopeptide bonds formed by the C-terminal Gly of ubiquitin (a 76-residue protein attached to proteins as an intracellular targeting signal).</text>
        <dbReference type="EC" id="3.4.19.12"/>
    </reaction>
</comment>
<organism evidence="14 15">
    <name type="scientific">Gonium pectorale</name>
    <name type="common">Green alga</name>
    <dbReference type="NCBI Taxonomy" id="33097"/>
    <lineage>
        <taxon>Eukaryota</taxon>
        <taxon>Viridiplantae</taxon>
        <taxon>Chlorophyta</taxon>
        <taxon>core chlorophytes</taxon>
        <taxon>Chlorophyceae</taxon>
        <taxon>CS clade</taxon>
        <taxon>Chlamydomonadales</taxon>
        <taxon>Volvocaceae</taxon>
        <taxon>Gonium</taxon>
    </lineage>
</organism>
<evidence type="ECO:0000256" key="4">
    <source>
        <dbReference type="ARBA" id="ARBA00022670"/>
    </source>
</evidence>
<dbReference type="Gene3D" id="3.90.70.40">
    <property type="match status" value="1"/>
</dbReference>
<dbReference type="EMBL" id="LSYV01000030">
    <property type="protein sequence ID" value="KXZ48192.1"/>
    <property type="molecule type" value="Genomic_DNA"/>
</dbReference>
<evidence type="ECO:0000259" key="13">
    <source>
        <dbReference type="PROSITE" id="PS50957"/>
    </source>
</evidence>
<evidence type="ECO:0000256" key="1">
    <source>
        <dbReference type="ARBA" id="ARBA00000707"/>
    </source>
</evidence>
<dbReference type="GO" id="GO:0004843">
    <property type="term" value="F:cysteine-type deubiquitinase activity"/>
    <property type="evidence" value="ECO:0007669"/>
    <property type="project" value="UniProtKB-EC"/>
</dbReference>
<evidence type="ECO:0000313" key="15">
    <source>
        <dbReference type="Proteomes" id="UP000075714"/>
    </source>
</evidence>